<dbReference type="SMART" id="SM00642">
    <property type="entry name" value="Aamy"/>
    <property type="match status" value="1"/>
</dbReference>
<dbReference type="FunFam" id="3.20.20.80:FF:000003">
    <property type="entry name" value="1,4-alpha-glucan branching enzyme GlgB"/>
    <property type="match status" value="1"/>
</dbReference>
<feature type="compositionally biased region" description="Basic residues" evidence="12">
    <location>
        <begin position="659"/>
        <end position="677"/>
    </location>
</feature>
<dbReference type="InterPro" id="IPR013780">
    <property type="entry name" value="Glyco_hydro_b"/>
</dbReference>
<evidence type="ECO:0000313" key="14">
    <source>
        <dbReference type="EMBL" id="HJB97421.1"/>
    </source>
</evidence>
<dbReference type="InterPro" id="IPR044143">
    <property type="entry name" value="GlgB_N_E_set_prok"/>
</dbReference>
<evidence type="ECO:0000256" key="1">
    <source>
        <dbReference type="ARBA" id="ARBA00000826"/>
    </source>
</evidence>
<dbReference type="SUPFAM" id="SSF51445">
    <property type="entry name" value="(Trans)glycosidases"/>
    <property type="match status" value="1"/>
</dbReference>
<proteinExistence type="inferred from homology"/>
<dbReference type="FunFam" id="2.60.40.1180:FF:000002">
    <property type="entry name" value="1,4-alpha-glucan branching enzyme GlgB"/>
    <property type="match status" value="1"/>
</dbReference>
<feature type="active site" description="Nucleophile" evidence="10 11">
    <location>
        <position position="319"/>
    </location>
</feature>
<dbReference type="NCBIfam" id="TIGR01515">
    <property type="entry name" value="branching_enzym"/>
    <property type="match status" value="1"/>
</dbReference>
<dbReference type="InterPro" id="IPR004193">
    <property type="entry name" value="Glyco_hydro_13_N"/>
</dbReference>
<keyword evidence="6 10" id="KW-0328">Glycosyltransferase</keyword>
<keyword evidence="8 10" id="KW-0320">Glycogen biosynthesis</keyword>
<dbReference type="Pfam" id="PF02922">
    <property type="entry name" value="CBM_48"/>
    <property type="match status" value="1"/>
</dbReference>
<reference evidence="14" key="2">
    <citation type="submission" date="2021-04" db="EMBL/GenBank/DDBJ databases">
        <authorList>
            <person name="Gilroy R."/>
        </authorList>
    </citation>
    <scope>NUCLEOTIDE SEQUENCE</scope>
    <source>
        <strain evidence="14">CHK185-1770</strain>
    </source>
</reference>
<dbReference type="GO" id="GO:0003844">
    <property type="term" value="F:1,4-alpha-glucan branching enzyme activity"/>
    <property type="evidence" value="ECO:0007669"/>
    <property type="project" value="UniProtKB-UniRule"/>
</dbReference>
<dbReference type="InterPro" id="IPR013783">
    <property type="entry name" value="Ig-like_fold"/>
</dbReference>
<dbReference type="GO" id="GO:0005829">
    <property type="term" value="C:cytosol"/>
    <property type="evidence" value="ECO:0007669"/>
    <property type="project" value="TreeGrafter"/>
</dbReference>
<evidence type="ECO:0000256" key="8">
    <source>
        <dbReference type="ARBA" id="ARBA00023056"/>
    </source>
</evidence>
<dbReference type="EMBL" id="DWXG01000019">
    <property type="protein sequence ID" value="HJB97421.1"/>
    <property type="molecule type" value="Genomic_DNA"/>
</dbReference>
<evidence type="ECO:0000256" key="5">
    <source>
        <dbReference type="ARBA" id="ARBA00022600"/>
    </source>
</evidence>
<comment type="subunit">
    <text evidence="10">Monomer.</text>
</comment>
<dbReference type="NCBIfam" id="NF003811">
    <property type="entry name" value="PRK05402.1"/>
    <property type="match status" value="1"/>
</dbReference>
<comment type="pathway">
    <text evidence="3 10">Glycan biosynthesis; glycogen biosynthesis.</text>
</comment>
<accession>A0A9D2MVN1</accession>
<dbReference type="Pfam" id="PF02806">
    <property type="entry name" value="Alpha-amylase_C"/>
    <property type="match status" value="1"/>
</dbReference>
<dbReference type="EC" id="2.4.1.18" evidence="10"/>
<reference evidence="14" key="1">
    <citation type="journal article" date="2021" name="PeerJ">
        <title>Extensive microbial diversity within the chicken gut microbiome revealed by metagenomics and culture.</title>
        <authorList>
            <person name="Gilroy R."/>
            <person name="Ravi A."/>
            <person name="Getino M."/>
            <person name="Pursley I."/>
            <person name="Horton D.L."/>
            <person name="Alikhan N.F."/>
            <person name="Baker D."/>
            <person name="Gharbi K."/>
            <person name="Hall N."/>
            <person name="Watson M."/>
            <person name="Adriaenssens E.M."/>
            <person name="Foster-Nyarko E."/>
            <person name="Jarju S."/>
            <person name="Secka A."/>
            <person name="Antonio M."/>
            <person name="Oren A."/>
            <person name="Chaudhuri R.R."/>
            <person name="La Ragione R."/>
            <person name="Hildebrand F."/>
            <person name="Pallen M.J."/>
        </authorList>
    </citation>
    <scope>NUCLEOTIDE SEQUENCE</scope>
    <source>
        <strain evidence="14">CHK185-1770</strain>
    </source>
</reference>
<comment type="catalytic activity">
    <reaction evidence="1 10">
        <text>Transfers a segment of a (1-&gt;4)-alpha-D-glucan chain to a primary hydroxy group in a similar glucan chain.</text>
        <dbReference type="EC" id="2.4.1.18"/>
    </reaction>
</comment>
<evidence type="ECO:0000256" key="9">
    <source>
        <dbReference type="ARBA" id="ARBA00023277"/>
    </source>
</evidence>
<feature type="region of interest" description="Disordered" evidence="12">
    <location>
        <begin position="641"/>
        <end position="677"/>
    </location>
</feature>
<gene>
    <name evidence="10 14" type="primary">glgB</name>
    <name evidence="14" type="ORF">H9710_02445</name>
</gene>
<dbReference type="PANTHER" id="PTHR43651:SF3">
    <property type="entry name" value="1,4-ALPHA-GLUCAN-BRANCHING ENZYME"/>
    <property type="match status" value="1"/>
</dbReference>
<dbReference type="CDD" id="cd11322">
    <property type="entry name" value="AmyAc_Glg_BE"/>
    <property type="match status" value="1"/>
</dbReference>
<organism evidence="14 15">
    <name type="scientific">Candidatus Acutalibacter pullicola</name>
    <dbReference type="NCBI Taxonomy" id="2838417"/>
    <lineage>
        <taxon>Bacteria</taxon>
        <taxon>Bacillati</taxon>
        <taxon>Bacillota</taxon>
        <taxon>Clostridia</taxon>
        <taxon>Eubacteriales</taxon>
        <taxon>Acutalibacteraceae</taxon>
        <taxon>Acutalibacter</taxon>
    </lineage>
</organism>
<evidence type="ECO:0000259" key="13">
    <source>
        <dbReference type="SMART" id="SM00642"/>
    </source>
</evidence>
<keyword evidence="9 10" id="KW-0119">Carbohydrate metabolism</keyword>
<dbReference type="PIRSF" id="PIRSF000463">
    <property type="entry name" value="GlgB"/>
    <property type="match status" value="1"/>
</dbReference>
<sequence length="677" mass="78010">MEREKNLKPSGGAKKPENIPLYLFRNGTNRRSYEYLGLHKAVHQGKECMVARVWAPHAREVSLVGNFCNWDKAKYPLKKIDDAVWEGYTDFVFEPFELYKFYIKTAQGEDSYKADPFARHSETRPGTASRWVELDGYTWHDQEWLQVKEEHPHYEGPVNIYEVHAGSWRKYEDGSVFSYDKLGDELIPYVKEMGFTHIEFMPLTEYPFDASWGYQVTGYFAPTSRYGQPLDFMRLVDRCHQAGIGVIMDWVPAHFPRDAAGLAFFDGTPCYEYEDPRKGEHKEWGTLVFDYGKPEVQSFLMSSAVYWLREFHIDGLRVDAVASMLYLDYNRRDGEWIANKDGGKENYEAVAFLQALNEAAFAEAPHCMMIAEESTSWPLVSKPTYVGGLGFNYKWNMGWMNDMLRYMSLDPLFRSGNHDALTFSFFYAFSENFILPISHDEVVYGKGSLINKMPGDDKMKADQMRAFVSYMMGHPGKKLQFMGTEFAQKNEWNFEKELEWGLLQYPEHQQAQAFFKAVNHFYLSRPELWEIDFSWEGFEWISNDDYQQSVIAFRRKAKDGRELVAVCNFVPVQRDNYCIGVPYRGTWAEVFNSDAKEFGGGGVTNGTAIKTQDVPMHGCDQSISLTLPADSVFFLECVKKTPKRARRTPAQKTASKTAPKAKSRTTRGKKAPAKKEA</sequence>
<comment type="caution">
    <text evidence="14">The sequence shown here is derived from an EMBL/GenBank/DDBJ whole genome shotgun (WGS) entry which is preliminary data.</text>
</comment>
<evidence type="ECO:0000256" key="7">
    <source>
        <dbReference type="ARBA" id="ARBA00022679"/>
    </source>
</evidence>
<dbReference type="AlphaFoldDB" id="A0A9D2MVN1"/>
<dbReference type="GO" id="GO:0043169">
    <property type="term" value="F:cation binding"/>
    <property type="evidence" value="ECO:0007669"/>
    <property type="project" value="InterPro"/>
</dbReference>
<evidence type="ECO:0000256" key="11">
    <source>
        <dbReference type="PIRSR" id="PIRSR000463-1"/>
    </source>
</evidence>
<feature type="active site" description="Proton donor" evidence="10 11">
    <location>
        <position position="372"/>
    </location>
</feature>
<dbReference type="Gene3D" id="2.60.40.1180">
    <property type="entry name" value="Golgi alpha-mannosidase II"/>
    <property type="match status" value="1"/>
</dbReference>
<dbReference type="GO" id="GO:0004553">
    <property type="term" value="F:hydrolase activity, hydrolyzing O-glycosyl compounds"/>
    <property type="evidence" value="ECO:0007669"/>
    <property type="project" value="InterPro"/>
</dbReference>
<dbReference type="PANTHER" id="PTHR43651">
    <property type="entry name" value="1,4-ALPHA-GLUCAN-BRANCHING ENZYME"/>
    <property type="match status" value="1"/>
</dbReference>
<dbReference type="HAMAP" id="MF_00685">
    <property type="entry name" value="GlgB"/>
    <property type="match status" value="1"/>
</dbReference>
<dbReference type="CDD" id="cd02855">
    <property type="entry name" value="E_set_GBE_prok_N"/>
    <property type="match status" value="1"/>
</dbReference>
<keyword evidence="7 10" id="KW-0808">Transferase</keyword>
<evidence type="ECO:0000256" key="2">
    <source>
        <dbReference type="ARBA" id="ARBA00002953"/>
    </source>
</evidence>
<comment type="similarity">
    <text evidence="4 10">Belongs to the glycosyl hydrolase 13 family. GlgB subfamily.</text>
</comment>
<keyword evidence="5 10" id="KW-0321">Glycogen metabolism</keyword>
<dbReference type="InterPro" id="IPR037439">
    <property type="entry name" value="Branching_enzy"/>
</dbReference>
<evidence type="ECO:0000256" key="4">
    <source>
        <dbReference type="ARBA" id="ARBA00009000"/>
    </source>
</evidence>
<dbReference type="NCBIfam" id="NF008967">
    <property type="entry name" value="PRK12313.1"/>
    <property type="match status" value="1"/>
</dbReference>
<dbReference type="SUPFAM" id="SSF51011">
    <property type="entry name" value="Glycosyl hydrolase domain"/>
    <property type="match status" value="1"/>
</dbReference>
<dbReference type="InterPro" id="IPR017853">
    <property type="entry name" value="GH"/>
</dbReference>
<dbReference type="Gene3D" id="3.20.20.80">
    <property type="entry name" value="Glycosidases"/>
    <property type="match status" value="1"/>
</dbReference>
<dbReference type="Gene3D" id="2.60.40.10">
    <property type="entry name" value="Immunoglobulins"/>
    <property type="match status" value="1"/>
</dbReference>
<name>A0A9D2MVN1_9FIRM</name>
<evidence type="ECO:0000313" key="15">
    <source>
        <dbReference type="Proteomes" id="UP000826793"/>
    </source>
</evidence>
<dbReference type="InterPro" id="IPR006048">
    <property type="entry name" value="A-amylase/branching_C"/>
</dbReference>
<evidence type="ECO:0000256" key="10">
    <source>
        <dbReference type="HAMAP-Rule" id="MF_00685"/>
    </source>
</evidence>
<dbReference type="InterPro" id="IPR006047">
    <property type="entry name" value="GH13_cat_dom"/>
</dbReference>
<evidence type="ECO:0000256" key="12">
    <source>
        <dbReference type="SAM" id="MobiDB-lite"/>
    </source>
</evidence>
<dbReference type="GO" id="GO:0005978">
    <property type="term" value="P:glycogen biosynthetic process"/>
    <property type="evidence" value="ECO:0007669"/>
    <property type="project" value="UniProtKB-UniRule"/>
</dbReference>
<evidence type="ECO:0000256" key="3">
    <source>
        <dbReference type="ARBA" id="ARBA00004964"/>
    </source>
</evidence>
<comment type="function">
    <text evidence="2 10">Catalyzes the formation of the alpha-1,6-glucosidic linkages in glycogen by scission of a 1,4-alpha-linked oligosaccharide from growing alpha-1,4-glucan chains and the subsequent attachment of the oligosaccharide to the alpha-1,6 position.</text>
</comment>
<protein>
    <recommendedName>
        <fullName evidence="10">1,4-alpha-glucan branching enzyme GlgB</fullName>
        <ecNumber evidence="10">2.4.1.18</ecNumber>
    </recommendedName>
    <alternativeName>
        <fullName evidence="10">1,4-alpha-D-glucan:1,4-alpha-D-glucan 6-glucosyl-transferase</fullName>
    </alternativeName>
    <alternativeName>
        <fullName evidence="10">Alpha-(1-&gt;4)-glucan branching enzyme</fullName>
    </alternativeName>
    <alternativeName>
        <fullName evidence="10">Glycogen branching enzyme</fullName>
        <shortName evidence="10">BE</shortName>
    </alternativeName>
</protein>
<dbReference type="InterPro" id="IPR006407">
    <property type="entry name" value="GlgB"/>
</dbReference>
<evidence type="ECO:0000256" key="6">
    <source>
        <dbReference type="ARBA" id="ARBA00022676"/>
    </source>
</evidence>
<feature type="domain" description="Glycosyl hydrolase family 13 catalytic" evidence="13">
    <location>
        <begin position="162"/>
        <end position="516"/>
    </location>
</feature>
<dbReference type="Pfam" id="PF00128">
    <property type="entry name" value="Alpha-amylase"/>
    <property type="match status" value="2"/>
</dbReference>
<dbReference type="Proteomes" id="UP000826793">
    <property type="component" value="Unassembled WGS sequence"/>
</dbReference>